<accession>A0A0S4WMN8</accession>
<gene>
    <name evidence="1" type="ORF">RUN1744_v1_1470016</name>
    <name evidence="2" type="ORF">RUN1985_v1_1490002</name>
    <name evidence="5" type="ORF">RUN215_v1_2090024</name>
    <name evidence="3" type="ORF">TF3108_v1_260041</name>
    <name evidence="4" type="ORF">TO10_v1_1510016</name>
</gene>
<evidence type="ECO:0000313" key="2">
    <source>
        <dbReference type="EMBL" id="CUV32037.1"/>
    </source>
</evidence>
<dbReference type="EMBL" id="LN899824">
    <property type="protein sequence ID" value="CUV32037.1"/>
    <property type="molecule type" value="Genomic_DNA"/>
</dbReference>
<evidence type="ECO:0000313" key="5">
    <source>
        <dbReference type="EMBL" id="CUV58409.1"/>
    </source>
</evidence>
<organism evidence="4">
    <name type="scientific">Ralstonia solanacearum</name>
    <name type="common">Pseudomonas solanacearum</name>
    <dbReference type="NCBI Taxonomy" id="305"/>
    <lineage>
        <taxon>Bacteria</taxon>
        <taxon>Pseudomonadati</taxon>
        <taxon>Pseudomonadota</taxon>
        <taxon>Betaproteobacteria</taxon>
        <taxon>Burkholderiales</taxon>
        <taxon>Burkholderiaceae</taxon>
        <taxon>Ralstonia</taxon>
        <taxon>Ralstonia solanacearum species complex</taxon>
    </lineage>
</organism>
<evidence type="ECO:0000313" key="4">
    <source>
        <dbReference type="EMBL" id="CUV48067.1"/>
    </source>
</evidence>
<dbReference type="EMBL" id="LN899827">
    <property type="protein sequence ID" value="CUV48067.1"/>
    <property type="molecule type" value="Genomic_DNA"/>
</dbReference>
<proteinExistence type="predicted"/>
<dbReference type="EMBL" id="LN899826">
    <property type="protein sequence ID" value="CUV39337.1"/>
    <property type="molecule type" value="Genomic_DNA"/>
</dbReference>
<evidence type="ECO:0000313" key="3">
    <source>
        <dbReference type="EMBL" id="CUV39337.1"/>
    </source>
</evidence>
<sequence>MVQMRFTHCYNLTCRRVFSREALVFVAEIARETTSADSRGGVPCNKPACLPPKWLPTGFDNITPGWPAAWGVRRAAVSGRKTSHRRRSRSCCRCRTGRAPASRARC</sequence>
<evidence type="ECO:0000313" key="1">
    <source>
        <dbReference type="EMBL" id="CUV26297.1"/>
    </source>
</evidence>
<dbReference type="EMBL" id="LN899820">
    <property type="protein sequence ID" value="CUV58409.1"/>
    <property type="molecule type" value="Genomic_DNA"/>
</dbReference>
<reference evidence="4" key="1">
    <citation type="submission" date="2015-10" db="EMBL/GenBank/DDBJ databases">
        <authorList>
            <person name="Gilbert D.G."/>
        </authorList>
    </citation>
    <scope>NUCLEOTIDE SEQUENCE</scope>
    <source>
        <strain evidence="4">Phyl III-seqv23</strain>
    </source>
</reference>
<protein>
    <submittedName>
        <fullName evidence="4">Uncharacterized protein</fullName>
    </submittedName>
</protein>
<dbReference type="EMBL" id="LN899823">
    <property type="protein sequence ID" value="CUV26297.1"/>
    <property type="molecule type" value="Genomic_DNA"/>
</dbReference>
<name>A0A0S4WMN8_RALSL</name>
<dbReference type="AlphaFoldDB" id="A0A0S4WMN8"/>